<dbReference type="InterPro" id="IPR013685">
    <property type="entry name" value="POTRA_FtsQ_type"/>
</dbReference>
<feature type="transmembrane region" description="Helical" evidence="9">
    <location>
        <begin position="137"/>
        <end position="156"/>
    </location>
</feature>
<reference evidence="11 12" key="1">
    <citation type="submission" date="2019-06" db="EMBL/GenBank/DDBJ databases">
        <title>Sequencing the genomes of 1000 actinobacteria strains.</title>
        <authorList>
            <person name="Klenk H.-P."/>
        </authorList>
    </citation>
    <scope>NUCLEOTIDE SEQUENCE [LARGE SCALE GENOMIC DNA]</scope>
    <source>
        <strain evidence="11 12">DSM 8803</strain>
    </source>
</reference>
<evidence type="ECO:0000256" key="3">
    <source>
        <dbReference type="ARBA" id="ARBA00022618"/>
    </source>
</evidence>
<protein>
    <submittedName>
        <fullName evidence="11">Cell division septal protein FtsQ</fullName>
    </submittedName>
</protein>
<keyword evidence="3 11" id="KW-0132">Cell division</keyword>
<dbReference type="OrthoDB" id="4793367at2"/>
<dbReference type="AlphaFoldDB" id="A0A542Y2F7"/>
<evidence type="ECO:0000259" key="10">
    <source>
        <dbReference type="PROSITE" id="PS51779"/>
    </source>
</evidence>
<keyword evidence="2" id="KW-1003">Cell membrane</keyword>
<dbReference type="RefSeq" id="WP_141885746.1">
    <property type="nucleotide sequence ID" value="NZ_BAAAUY010000015.1"/>
</dbReference>
<dbReference type="InterPro" id="IPR050487">
    <property type="entry name" value="FtsQ_DivIB"/>
</dbReference>
<evidence type="ECO:0000256" key="5">
    <source>
        <dbReference type="ARBA" id="ARBA00022989"/>
    </source>
</evidence>
<evidence type="ECO:0000256" key="2">
    <source>
        <dbReference type="ARBA" id="ARBA00022475"/>
    </source>
</evidence>
<keyword evidence="4 9" id="KW-0812">Transmembrane</keyword>
<proteinExistence type="predicted"/>
<keyword evidence="6 9" id="KW-0472">Membrane</keyword>
<feature type="compositionally biased region" description="Basic and acidic residues" evidence="8">
    <location>
        <begin position="14"/>
        <end position="54"/>
    </location>
</feature>
<evidence type="ECO:0000313" key="11">
    <source>
        <dbReference type="EMBL" id="TQL42265.1"/>
    </source>
</evidence>
<dbReference type="PANTHER" id="PTHR37820:SF1">
    <property type="entry name" value="CELL DIVISION PROTEIN FTSQ"/>
    <property type="match status" value="1"/>
</dbReference>
<gene>
    <name evidence="11" type="ORF">FB468_0251</name>
</gene>
<dbReference type="Gene3D" id="3.10.20.310">
    <property type="entry name" value="membrane protein fhac"/>
    <property type="match status" value="1"/>
</dbReference>
<evidence type="ECO:0000256" key="8">
    <source>
        <dbReference type="SAM" id="MobiDB-lite"/>
    </source>
</evidence>
<keyword evidence="5 9" id="KW-1133">Transmembrane helix</keyword>
<feature type="domain" description="POTRA" evidence="10">
    <location>
        <begin position="160"/>
        <end position="228"/>
    </location>
</feature>
<dbReference type="Pfam" id="PF08478">
    <property type="entry name" value="POTRA_1"/>
    <property type="match status" value="1"/>
</dbReference>
<dbReference type="Pfam" id="PF03799">
    <property type="entry name" value="FtsQ_DivIB_C"/>
    <property type="match status" value="1"/>
</dbReference>
<organism evidence="11 12">
    <name type="scientific">Leucobacter komagatae</name>
    <dbReference type="NCBI Taxonomy" id="55969"/>
    <lineage>
        <taxon>Bacteria</taxon>
        <taxon>Bacillati</taxon>
        <taxon>Actinomycetota</taxon>
        <taxon>Actinomycetes</taxon>
        <taxon>Micrococcales</taxon>
        <taxon>Microbacteriaceae</taxon>
        <taxon>Leucobacter</taxon>
    </lineage>
</organism>
<dbReference type="Proteomes" id="UP000319094">
    <property type="component" value="Unassembled WGS sequence"/>
</dbReference>
<evidence type="ECO:0000256" key="7">
    <source>
        <dbReference type="ARBA" id="ARBA00023306"/>
    </source>
</evidence>
<feature type="region of interest" description="Disordered" evidence="8">
    <location>
        <begin position="1"/>
        <end position="70"/>
    </location>
</feature>
<sequence length="355" mass="38761">MKRPGGFDPGSNPEAERLAAEAREQREAEARAAEAREAAARDAAAREAAAREADAVAAARPADEQVTEDISSSLDLEKLRAVPDRVRSLLPKREPRDVDPVVAAEKRLRVAERQNKRRRKRETRRFTAESRRRRRRVLIVLATVAGLLLFVAVGAFTPIMSVRDVRVEGAASVDAEAVTAALAEFDGVPLALVDENDVLRALEPFPLIQRFAVERVPPQTLIVRIEEREPVVALQEGDVLRLYDAAGVVLGEVAERPEGVPLGSSAMRNTSSKGFLAASKVVRDMPAGLRAQLAEVNSVSGQDVTFQLTSGVEVFWGNPEETKRKSLVLETMLKSLGDRPVSHIDVSSTESPIFK</sequence>
<dbReference type="InterPro" id="IPR005548">
    <property type="entry name" value="Cell_div_FtsQ/DivIB_C"/>
</dbReference>
<evidence type="ECO:0000256" key="6">
    <source>
        <dbReference type="ARBA" id="ARBA00023136"/>
    </source>
</evidence>
<dbReference type="GO" id="GO:0005886">
    <property type="term" value="C:plasma membrane"/>
    <property type="evidence" value="ECO:0007669"/>
    <property type="project" value="TreeGrafter"/>
</dbReference>
<evidence type="ECO:0000313" key="12">
    <source>
        <dbReference type="Proteomes" id="UP000319094"/>
    </source>
</evidence>
<evidence type="ECO:0000256" key="9">
    <source>
        <dbReference type="SAM" id="Phobius"/>
    </source>
</evidence>
<comment type="caution">
    <text evidence="11">The sequence shown here is derived from an EMBL/GenBank/DDBJ whole genome shotgun (WGS) entry which is preliminary data.</text>
</comment>
<comment type="subcellular location">
    <subcellularLocation>
        <location evidence="1">Membrane</location>
    </subcellularLocation>
</comment>
<keyword evidence="7" id="KW-0131">Cell cycle</keyword>
<keyword evidence="12" id="KW-1185">Reference proteome</keyword>
<evidence type="ECO:0000256" key="4">
    <source>
        <dbReference type="ARBA" id="ARBA00022692"/>
    </source>
</evidence>
<evidence type="ECO:0000256" key="1">
    <source>
        <dbReference type="ARBA" id="ARBA00004370"/>
    </source>
</evidence>
<dbReference type="PROSITE" id="PS51779">
    <property type="entry name" value="POTRA"/>
    <property type="match status" value="1"/>
</dbReference>
<dbReference type="EMBL" id="VFON01000001">
    <property type="protein sequence ID" value="TQL42265.1"/>
    <property type="molecule type" value="Genomic_DNA"/>
</dbReference>
<dbReference type="GO" id="GO:0051301">
    <property type="term" value="P:cell division"/>
    <property type="evidence" value="ECO:0007669"/>
    <property type="project" value="UniProtKB-KW"/>
</dbReference>
<dbReference type="PANTHER" id="PTHR37820">
    <property type="entry name" value="CELL DIVISION PROTEIN DIVIB"/>
    <property type="match status" value="1"/>
</dbReference>
<accession>A0A542Y2F7</accession>
<name>A0A542Y2F7_9MICO</name>
<dbReference type="InterPro" id="IPR034746">
    <property type="entry name" value="POTRA"/>
</dbReference>